<gene>
    <name evidence="3" type="ORF">OHJ16_07075</name>
</gene>
<accession>A0ABT4I9C7</accession>
<comment type="caution">
    <text evidence="3">The sequence shown here is derived from an EMBL/GenBank/DDBJ whole genome shotgun (WGS) entry which is preliminary data.</text>
</comment>
<feature type="transmembrane region" description="Helical" evidence="2">
    <location>
        <begin position="235"/>
        <end position="259"/>
    </location>
</feature>
<name>A0ABT4I9C7_9ACTO</name>
<keyword evidence="2" id="KW-0812">Transmembrane</keyword>
<dbReference type="RefSeq" id="WP_268917325.1">
    <property type="nucleotide sequence ID" value="NZ_CP124548.1"/>
</dbReference>
<dbReference type="Proteomes" id="UP001072034">
    <property type="component" value="Unassembled WGS sequence"/>
</dbReference>
<evidence type="ECO:0000256" key="2">
    <source>
        <dbReference type="SAM" id="Phobius"/>
    </source>
</evidence>
<protein>
    <submittedName>
        <fullName evidence="3">Uncharacterized protein</fullName>
    </submittedName>
</protein>
<evidence type="ECO:0000256" key="1">
    <source>
        <dbReference type="SAM" id="MobiDB-lite"/>
    </source>
</evidence>
<keyword evidence="4" id="KW-1185">Reference proteome</keyword>
<reference evidence="3" key="1">
    <citation type="submission" date="2022-10" db="EMBL/GenBank/DDBJ databases">
        <title>Genome sequence of Actinomyces israelii ATCC 10048.</title>
        <authorList>
            <person name="Watt R.M."/>
            <person name="Tong W.M."/>
        </authorList>
    </citation>
    <scope>NUCLEOTIDE SEQUENCE</scope>
    <source>
        <strain evidence="3">ATCC 10048</strain>
    </source>
</reference>
<feature type="compositionally biased region" description="Polar residues" evidence="1">
    <location>
        <begin position="34"/>
        <end position="53"/>
    </location>
</feature>
<evidence type="ECO:0000313" key="3">
    <source>
        <dbReference type="EMBL" id="MCZ0857805.1"/>
    </source>
</evidence>
<dbReference type="EMBL" id="JAPTMY010000012">
    <property type="protein sequence ID" value="MCZ0857805.1"/>
    <property type="molecule type" value="Genomic_DNA"/>
</dbReference>
<feature type="transmembrane region" description="Helical" evidence="2">
    <location>
        <begin position="114"/>
        <end position="138"/>
    </location>
</feature>
<feature type="region of interest" description="Disordered" evidence="1">
    <location>
        <begin position="24"/>
        <end position="78"/>
    </location>
</feature>
<proteinExistence type="predicted"/>
<evidence type="ECO:0000313" key="4">
    <source>
        <dbReference type="Proteomes" id="UP001072034"/>
    </source>
</evidence>
<organism evidence="3 4">
    <name type="scientific">Actinomyces israelii</name>
    <dbReference type="NCBI Taxonomy" id="1659"/>
    <lineage>
        <taxon>Bacteria</taxon>
        <taxon>Bacillati</taxon>
        <taxon>Actinomycetota</taxon>
        <taxon>Actinomycetes</taxon>
        <taxon>Actinomycetales</taxon>
        <taxon>Actinomycetaceae</taxon>
        <taxon>Actinomyces</taxon>
    </lineage>
</organism>
<keyword evidence="2" id="KW-1133">Transmembrane helix</keyword>
<sequence>MARYETEDGQPLYGKRLSPEELAAYLHEQRLERSSASPADSDWQTAPATTSFGSPAGDTEADRGGSGPDPYARAPGDGLVRLAAPLPPVREYTGLGADTGFSTQPRARRRPWRMAVIGLVLLFVVPLVLGAASMFVAFGGSRGLGEPLGEAGTVYLEQGTTSALYTSTFGGTTTDCTVTAPSGDTVALTPLSDTMPYALYALFEAPGTGTFTVTCPAGTSNVVIGPPLNLSRMPLIMLMLLIAGVSGLVGLVVTILATARLLRYRSLERTYQY</sequence>
<keyword evidence="2" id="KW-0472">Membrane</keyword>